<feature type="transmembrane region" description="Helical" evidence="1">
    <location>
        <begin position="33"/>
        <end position="53"/>
    </location>
</feature>
<evidence type="ECO:0000313" key="3">
    <source>
        <dbReference type="Proteomes" id="UP000075430"/>
    </source>
</evidence>
<feature type="transmembrane region" description="Helical" evidence="1">
    <location>
        <begin position="59"/>
        <end position="83"/>
    </location>
</feature>
<dbReference type="Proteomes" id="UP000075430">
    <property type="component" value="Unassembled WGS sequence"/>
</dbReference>
<gene>
    <name evidence="2" type="ORF">AXI58_17805</name>
</gene>
<keyword evidence="1" id="KW-1133">Transmembrane helix</keyword>
<sequence length="162" mass="18742">MNRIDFWMLMTKLIVIFYTAFLFVSGDRLFTPYAVLFLLLYLCMAIAICLIKPCAWRRGIVLLALVFTVGLSVRAHPAFLFLLPPVIFDVLSEYAFHRYFFCLFVFVPVLFVPFSDLPFYAAITLFCLAIFVLAHQSGVRLKKYEAVRQHAVEHRKADETAE</sequence>
<accession>A0A150F7I2</accession>
<dbReference type="AlphaFoldDB" id="A0A150F7I2"/>
<keyword evidence="3" id="KW-1185">Reference proteome</keyword>
<keyword evidence="1" id="KW-0812">Transmembrane</keyword>
<protein>
    <submittedName>
        <fullName evidence="2">Uncharacterized protein</fullName>
    </submittedName>
</protein>
<proteinExistence type="predicted"/>
<dbReference type="STRING" id="1793963.AXI58_17805"/>
<evidence type="ECO:0000256" key="1">
    <source>
        <dbReference type="SAM" id="Phobius"/>
    </source>
</evidence>
<organism evidence="2 3">
    <name type="scientific">Bacillus nakamurai</name>
    <dbReference type="NCBI Taxonomy" id="1793963"/>
    <lineage>
        <taxon>Bacteria</taxon>
        <taxon>Bacillati</taxon>
        <taxon>Bacillota</taxon>
        <taxon>Bacilli</taxon>
        <taxon>Bacillales</taxon>
        <taxon>Bacillaceae</taxon>
        <taxon>Bacillus</taxon>
    </lineage>
</organism>
<feature type="transmembrane region" description="Helical" evidence="1">
    <location>
        <begin position="95"/>
        <end position="111"/>
    </location>
</feature>
<comment type="caution">
    <text evidence="2">The sequence shown here is derived from an EMBL/GenBank/DDBJ whole genome shotgun (WGS) entry which is preliminary data.</text>
</comment>
<evidence type="ECO:0000313" key="2">
    <source>
        <dbReference type="EMBL" id="KXZ17612.1"/>
    </source>
</evidence>
<feature type="transmembrane region" description="Helical" evidence="1">
    <location>
        <begin position="117"/>
        <end position="134"/>
    </location>
</feature>
<dbReference type="RefSeq" id="WP_061522118.1">
    <property type="nucleotide sequence ID" value="NZ_JARLZY010000011.1"/>
</dbReference>
<feature type="transmembrane region" description="Helical" evidence="1">
    <location>
        <begin position="6"/>
        <end position="26"/>
    </location>
</feature>
<dbReference type="EMBL" id="LSBA01000019">
    <property type="protein sequence ID" value="KXZ17612.1"/>
    <property type="molecule type" value="Genomic_DNA"/>
</dbReference>
<name>A0A150F7I2_9BACI</name>
<reference evidence="3" key="1">
    <citation type="submission" date="2016-02" db="EMBL/GenBank/DDBJ databases">
        <authorList>
            <person name="Dunlap C."/>
        </authorList>
    </citation>
    <scope>NUCLEOTIDE SEQUENCE [LARGE SCALE GENOMIC DNA]</scope>
    <source>
        <strain evidence="3">NRRL B-41092</strain>
    </source>
</reference>
<keyword evidence="1" id="KW-0472">Membrane</keyword>